<keyword evidence="9" id="KW-0432">Leucine biosynthesis</keyword>
<evidence type="ECO:0000256" key="9">
    <source>
        <dbReference type="ARBA" id="ARBA00022430"/>
    </source>
</evidence>
<sequence length="463" mass="49024">MTRTLYDKLVDTHKVCDLPGGDILLYVDFHIMNEYTSPQAFSGLEQKGLKVWRPEAHLSVVDHVNPTRSRAPHDAASKVLIDNLEANCTKHGIAFYGLGDRRQGIEHVVVPEQGLVSPGMVIACGDSHTTTYGAFGALGFGIGTSEVEHVLATQTLRYKRLKTMLVEVEGDLAAGVTAKDIIMKVVQVVGAGGANGYAVEFAGVAIRAQGMAGRMTICNMAVELGGRAALIAADDKAYGMAAGKPHSDGLAFDSEQWASDEGAEFDRIVTIDAAEIPPLVSWGTSPDQSVSIEGFVPDGAADMTPKAKAALDRAIAYMGLTAGQSVQDIRIDSAFIGSCTNSRIEDLRAAAKVLKGRKVAAGVQAIIVPGSTLTRMQAEAEGLDKIFADAGFDWRPESGCSMCLAMNDDIAMDGERVASSTNRNFEGRQGRGARTHLMSPAMVAAAAISGHLADVRSFTPEPE</sequence>
<dbReference type="UniPathway" id="UPA00048">
    <property type="reaction ID" value="UER00071"/>
</dbReference>
<keyword evidence="13" id="KW-0408">Iron</keyword>
<comment type="function">
    <text evidence="3">Catalyzes the isomerization between 2-isopropylmalate and 3-isopropylmalate, via the formation of 2-isopropylmaleate.</text>
</comment>
<dbReference type="CDD" id="cd01583">
    <property type="entry name" value="IPMI"/>
    <property type="match status" value="1"/>
</dbReference>
<keyword evidence="15 18" id="KW-0456">Lyase</keyword>
<dbReference type="PROSITE" id="PS00450">
    <property type="entry name" value="ACONITASE_1"/>
    <property type="match status" value="1"/>
</dbReference>
<dbReference type="RefSeq" id="WP_097804881.1">
    <property type="nucleotide sequence ID" value="NZ_FXYH01000007.1"/>
</dbReference>
<name>A0A238KGX6_9RHOB</name>
<dbReference type="EMBL" id="FXYH01000007">
    <property type="protein sequence ID" value="SMX42031.1"/>
    <property type="molecule type" value="Genomic_DNA"/>
</dbReference>
<proteinExistence type="inferred from homology"/>
<organism evidence="18 19">
    <name type="scientific">Pelagimonas varians</name>
    <dbReference type="NCBI Taxonomy" id="696760"/>
    <lineage>
        <taxon>Bacteria</taxon>
        <taxon>Pseudomonadati</taxon>
        <taxon>Pseudomonadota</taxon>
        <taxon>Alphaproteobacteria</taxon>
        <taxon>Rhodobacterales</taxon>
        <taxon>Roseobacteraceae</taxon>
        <taxon>Pelagimonas</taxon>
    </lineage>
</organism>
<evidence type="ECO:0000256" key="3">
    <source>
        <dbReference type="ARBA" id="ARBA00002695"/>
    </source>
</evidence>
<dbReference type="InterPro" id="IPR015931">
    <property type="entry name" value="Acnase/IPM_dHydase_lsu_aba_1/3"/>
</dbReference>
<dbReference type="EC" id="4.2.1.33" evidence="7"/>
<dbReference type="GO" id="GO:0009098">
    <property type="term" value="P:L-leucine biosynthetic process"/>
    <property type="evidence" value="ECO:0007669"/>
    <property type="project" value="UniProtKB-UniPathway"/>
</dbReference>
<keyword evidence="16" id="KW-0100">Branched-chain amino acid biosynthesis</keyword>
<dbReference type="InterPro" id="IPR033941">
    <property type="entry name" value="IPMI_cat"/>
</dbReference>
<evidence type="ECO:0000256" key="14">
    <source>
        <dbReference type="ARBA" id="ARBA00023014"/>
    </source>
</evidence>
<comment type="catalytic activity">
    <reaction evidence="1">
        <text>(2R,3S)-3-isopropylmalate = (2S)-2-isopropylmalate</text>
        <dbReference type="Rhea" id="RHEA:32287"/>
        <dbReference type="ChEBI" id="CHEBI:1178"/>
        <dbReference type="ChEBI" id="CHEBI:35121"/>
        <dbReference type="EC" id="4.2.1.33"/>
    </reaction>
</comment>
<evidence type="ECO:0000256" key="16">
    <source>
        <dbReference type="ARBA" id="ARBA00023304"/>
    </source>
</evidence>
<dbReference type="PRINTS" id="PR00415">
    <property type="entry name" value="ACONITASE"/>
</dbReference>
<comment type="similarity">
    <text evidence="5">Belongs to the aconitase/IPM isomerase family.</text>
</comment>
<dbReference type="NCBIfam" id="NF004016">
    <property type="entry name" value="PRK05478.1"/>
    <property type="match status" value="1"/>
</dbReference>
<dbReference type="PANTHER" id="PTHR43822">
    <property type="entry name" value="HOMOACONITASE, MITOCHONDRIAL-RELATED"/>
    <property type="match status" value="1"/>
</dbReference>
<dbReference type="OrthoDB" id="9802769at2"/>
<evidence type="ECO:0000256" key="7">
    <source>
        <dbReference type="ARBA" id="ARBA00011998"/>
    </source>
</evidence>
<dbReference type="NCBIfam" id="NF009116">
    <property type="entry name" value="PRK12466.1"/>
    <property type="match status" value="1"/>
</dbReference>
<dbReference type="PANTHER" id="PTHR43822:SF9">
    <property type="entry name" value="3-ISOPROPYLMALATE DEHYDRATASE"/>
    <property type="match status" value="1"/>
</dbReference>
<evidence type="ECO:0000313" key="19">
    <source>
        <dbReference type="Proteomes" id="UP000220836"/>
    </source>
</evidence>
<comment type="subunit">
    <text evidence="6">Heterodimer of LeuC and LeuD.</text>
</comment>
<evidence type="ECO:0000256" key="5">
    <source>
        <dbReference type="ARBA" id="ARBA00007185"/>
    </source>
</evidence>
<dbReference type="InterPro" id="IPR018136">
    <property type="entry name" value="Aconitase_4Fe-4S_BS"/>
</dbReference>
<feature type="domain" description="Aconitase/3-isopropylmalate dehydratase large subunit alpha/beta/alpha" evidence="17">
    <location>
        <begin position="8"/>
        <end position="450"/>
    </location>
</feature>
<dbReference type="AlphaFoldDB" id="A0A238KGX6"/>
<evidence type="ECO:0000256" key="11">
    <source>
        <dbReference type="ARBA" id="ARBA00022605"/>
    </source>
</evidence>
<keyword evidence="19" id="KW-1185">Reference proteome</keyword>
<dbReference type="NCBIfam" id="TIGR00170">
    <property type="entry name" value="leuC"/>
    <property type="match status" value="1"/>
</dbReference>
<dbReference type="GO" id="GO:0051539">
    <property type="term" value="F:4 iron, 4 sulfur cluster binding"/>
    <property type="evidence" value="ECO:0007669"/>
    <property type="project" value="UniProtKB-KW"/>
</dbReference>
<dbReference type="InterPro" id="IPR001030">
    <property type="entry name" value="Acoase/IPM_deHydtase_lsu_aba"/>
</dbReference>
<keyword evidence="11" id="KW-0028">Amino-acid biosynthesis</keyword>
<evidence type="ECO:0000256" key="12">
    <source>
        <dbReference type="ARBA" id="ARBA00022723"/>
    </source>
</evidence>
<evidence type="ECO:0000256" key="6">
    <source>
        <dbReference type="ARBA" id="ARBA00011271"/>
    </source>
</evidence>
<dbReference type="SUPFAM" id="SSF53732">
    <property type="entry name" value="Aconitase iron-sulfur domain"/>
    <property type="match status" value="1"/>
</dbReference>
<dbReference type="InterPro" id="IPR050067">
    <property type="entry name" value="IPM_dehydratase_rel_enz"/>
</dbReference>
<accession>A0A238KGX6</accession>
<protein>
    <recommendedName>
        <fullName evidence="8">3-isopropylmalate dehydratase</fullName>
        <ecNumber evidence="7">4.2.1.33</ecNumber>
    </recommendedName>
</protein>
<dbReference type="InterPro" id="IPR036008">
    <property type="entry name" value="Aconitase_4Fe-4S_dom"/>
</dbReference>
<evidence type="ECO:0000256" key="13">
    <source>
        <dbReference type="ARBA" id="ARBA00023004"/>
    </source>
</evidence>
<keyword evidence="14" id="KW-0411">Iron-sulfur</keyword>
<dbReference type="GO" id="GO:0046872">
    <property type="term" value="F:metal ion binding"/>
    <property type="evidence" value="ECO:0007669"/>
    <property type="project" value="UniProtKB-KW"/>
</dbReference>
<evidence type="ECO:0000313" key="18">
    <source>
        <dbReference type="EMBL" id="SMX42031.1"/>
    </source>
</evidence>
<dbReference type="Pfam" id="PF00330">
    <property type="entry name" value="Aconitase"/>
    <property type="match status" value="1"/>
</dbReference>
<evidence type="ECO:0000256" key="1">
    <source>
        <dbReference type="ARBA" id="ARBA00000491"/>
    </source>
</evidence>
<dbReference type="GO" id="GO:0003861">
    <property type="term" value="F:3-isopropylmalate dehydratase activity"/>
    <property type="evidence" value="ECO:0007669"/>
    <property type="project" value="UniProtKB-EC"/>
</dbReference>
<comment type="cofactor">
    <cofactor evidence="2">
        <name>[4Fe-4S] cluster</name>
        <dbReference type="ChEBI" id="CHEBI:49883"/>
    </cofactor>
</comment>
<evidence type="ECO:0000256" key="2">
    <source>
        <dbReference type="ARBA" id="ARBA00001966"/>
    </source>
</evidence>
<keyword evidence="10" id="KW-0004">4Fe-4S</keyword>
<keyword evidence="12" id="KW-0479">Metal-binding</keyword>
<dbReference type="FunFam" id="3.30.499.10:FF:000007">
    <property type="entry name" value="3-isopropylmalate dehydratase large subunit"/>
    <property type="match status" value="1"/>
</dbReference>
<evidence type="ECO:0000256" key="15">
    <source>
        <dbReference type="ARBA" id="ARBA00023239"/>
    </source>
</evidence>
<comment type="pathway">
    <text evidence="4">Amino-acid biosynthesis; L-leucine biosynthesis; L-leucine from 3-methyl-2-oxobutanoate: step 2/4.</text>
</comment>
<evidence type="ECO:0000256" key="8">
    <source>
        <dbReference type="ARBA" id="ARBA00014371"/>
    </source>
</evidence>
<reference evidence="18 19" key="1">
    <citation type="submission" date="2017-05" db="EMBL/GenBank/DDBJ databases">
        <authorList>
            <person name="Song R."/>
            <person name="Chenine A.L."/>
            <person name="Ruprecht R.M."/>
        </authorList>
    </citation>
    <scope>NUCLEOTIDE SEQUENCE [LARGE SCALE GENOMIC DNA]</scope>
    <source>
        <strain evidence="18 19">CECT 8663</strain>
    </source>
</reference>
<dbReference type="InterPro" id="IPR004430">
    <property type="entry name" value="3-IsopropMal_deHydase_lsu"/>
</dbReference>
<dbReference type="Proteomes" id="UP000220836">
    <property type="component" value="Unassembled WGS sequence"/>
</dbReference>
<gene>
    <name evidence="18" type="primary">leuC_1</name>
    <name evidence="18" type="ORF">PEV8663_02402</name>
</gene>
<evidence type="ECO:0000256" key="4">
    <source>
        <dbReference type="ARBA" id="ARBA00004729"/>
    </source>
</evidence>
<evidence type="ECO:0000259" key="17">
    <source>
        <dbReference type="Pfam" id="PF00330"/>
    </source>
</evidence>
<evidence type="ECO:0000256" key="10">
    <source>
        <dbReference type="ARBA" id="ARBA00022485"/>
    </source>
</evidence>
<dbReference type="Gene3D" id="3.30.499.10">
    <property type="entry name" value="Aconitase, domain 3"/>
    <property type="match status" value="2"/>
</dbReference>